<proteinExistence type="predicted"/>
<dbReference type="SUPFAM" id="SSF53474">
    <property type="entry name" value="alpha/beta-Hydrolases"/>
    <property type="match status" value="1"/>
</dbReference>
<dbReference type="Gene3D" id="3.40.50.1820">
    <property type="entry name" value="alpha/beta hydrolase"/>
    <property type="match status" value="1"/>
</dbReference>
<protein>
    <submittedName>
        <fullName evidence="1">Esterase</fullName>
    </submittedName>
</protein>
<dbReference type="InterPro" id="IPR029058">
    <property type="entry name" value="AB_hydrolase_fold"/>
</dbReference>
<dbReference type="InterPro" id="IPR000801">
    <property type="entry name" value="Esterase-like"/>
</dbReference>
<organism evidence="1 2">
    <name type="scientific">Candidatus Kapaibacterium thiocyanatum</name>
    <dbReference type="NCBI Taxonomy" id="1895771"/>
    <lineage>
        <taxon>Bacteria</taxon>
        <taxon>Pseudomonadati</taxon>
        <taxon>Candidatus Kapaibacteriota</taxon>
        <taxon>Candidatus Kapaibacteriia</taxon>
        <taxon>Candidatus Kapaibacteriales</taxon>
        <taxon>Candidatus Kapaibacteriaceae</taxon>
        <taxon>Candidatus Kapaibacterium</taxon>
    </lineage>
</organism>
<evidence type="ECO:0000313" key="2">
    <source>
        <dbReference type="Proteomes" id="UP000184233"/>
    </source>
</evidence>
<sequence length="246" mass="28572">MHRTITTWWSPNLGKDMEIVAYGHYGPALLMFPSAAADFLEYERFHLIEAIRPFIEAGKIKVYSINSINSESWLNDHMHGREKVVRHQHYNQYVVDEVVPFIYRDCDGEVPIVTSGVSLGAFHAANTFFRRPDVFDGVLAMSGIYDLKSYSKGYFDEDCYFNSPVDYLPNLHDDYWLNILRSKHHIYFVSGRGAYEDPQASLDIGRVLSMKSIPHEIDLWGYEWTHDWPTWRAMLPHYLGSKLQGL</sequence>
<name>A0A1M3L074_9BACT</name>
<comment type="caution">
    <text evidence="1">The sequence shown here is derived from an EMBL/GenBank/DDBJ whole genome shotgun (WGS) entry which is preliminary data.</text>
</comment>
<dbReference type="Pfam" id="PF00756">
    <property type="entry name" value="Esterase"/>
    <property type="match status" value="1"/>
</dbReference>
<dbReference type="STRING" id="1895771.BGO89_03190"/>
<dbReference type="Proteomes" id="UP000184233">
    <property type="component" value="Unassembled WGS sequence"/>
</dbReference>
<accession>A0A1M3L074</accession>
<gene>
    <name evidence="1" type="ORF">BGO89_03190</name>
</gene>
<dbReference type="EMBL" id="MKVH01000019">
    <property type="protein sequence ID" value="OJX58249.1"/>
    <property type="molecule type" value="Genomic_DNA"/>
</dbReference>
<reference evidence="1 2" key="1">
    <citation type="submission" date="2016-09" db="EMBL/GenBank/DDBJ databases">
        <title>Genome-resolved meta-omics ties microbial dynamics to process performance in biotechnology for thiocyanate degradation.</title>
        <authorList>
            <person name="Kantor R.S."/>
            <person name="Huddy R.J."/>
            <person name="Iyer R."/>
            <person name="Thomas B.C."/>
            <person name="Brown C.T."/>
            <person name="Anantharaman K."/>
            <person name="Tringe S."/>
            <person name="Hettich R.L."/>
            <person name="Harrison S.T."/>
            <person name="Banfield J.F."/>
        </authorList>
    </citation>
    <scope>NUCLEOTIDE SEQUENCE [LARGE SCALE GENOMIC DNA]</scope>
    <source>
        <strain evidence="1">59-99</strain>
    </source>
</reference>
<evidence type="ECO:0000313" key="1">
    <source>
        <dbReference type="EMBL" id="OJX58249.1"/>
    </source>
</evidence>
<dbReference type="AlphaFoldDB" id="A0A1M3L074"/>